<feature type="transmembrane region" description="Helical" evidence="1">
    <location>
        <begin position="197"/>
        <end position="218"/>
    </location>
</feature>
<sequence>MFFDPYYFLYIAPALILAFWAQMRVKSTFAEAQKVPTPLSGAAAARHILDSAGLQNVAIEQVAGHLSDHYDPRSKVLRLSQDVYGTRSAAAVGIAAHEAGHALQDAQNYVPLVLRNGAVPAATFGGNASMIMLIAGFLLSSKPLVLFGIAAFACVVVFQLINLPVEFNASSRAKRLLVDHGIVATDDMVYVNRVLNAAAWTYVAGTLQAVLTLLYYIMRFSGSRD</sequence>
<dbReference type="InterPro" id="IPR007395">
    <property type="entry name" value="Zn_peptidase_2"/>
</dbReference>
<gene>
    <name evidence="2" type="ORF">Pla144_26310</name>
</gene>
<feature type="transmembrane region" description="Helical" evidence="1">
    <location>
        <begin position="118"/>
        <end position="139"/>
    </location>
</feature>
<feature type="transmembrane region" description="Helical" evidence="1">
    <location>
        <begin position="6"/>
        <end position="23"/>
    </location>
</feature>
<keyword evidence="1" id="KW-0472">Membrane</keyword>
<dbReference type="PANTHER" id="PTHR36434:SF1">
    <property type="entry name" value="MEMBRANE PROTEASE YUGP-RELATED"/>
    <property type="match status" value="1"/>
</dbReference>
<reference evidence="2 3" key="1">
    <citation type="submission" date="2019-02" db="EMBL/GenBank/DDBJ databases">
        <title>Deep-cultivation of Planctomycetes and their phenomic and genomic characterization uncovers novel biology.</title>
        <authorList>
            <person name="Wiegand S."/>
            <person name="Jogler M."/>
            <person name="Boedeker C."/>
            <person name="Pinto D."/>
            <person name="Vollmers J."/>
            <person name="Rivas-Marin E."/>
            <person name="Kohn T."/>
            <person name="Peeters S.H."/>
            <person name="Heuer A."/>
            <person name="Rast P."/>
            <person name="Oberbeckmann S."/>
            <person name="Bunk B."/>
            <person name="Jeske O."/>
            <person name="Meyerdierks A."/>
            <person name="Storesund J.E."/>
            <person name="Kallscheuer N."/>
            <person name="Luecker S."/>
            <person name="Lage O.M."/>
            <person name="Pohl T."/>
            <person name="Merkel B.J."/>
            <person name="Hornburger P."/>
            <person name="Mueller R.-W."/>
            <person name="Bruemmer F."/>
            <person name="Labrenz M."/>
            <person name="Spormann A.M."/>
            <person name="Op Den Camp H."/>
            <person name="Overmann J."/>
            <person name="Amann R."/>
            <person name="Jetten M.S.M."/>
            <person name="Mascher T."/>
            <person name="Medema M.H."/>
            <person name="Devos D.P."/>
            <person name="Kaster A.-K."/>
            <person name="Ovreas L."/>
            <person name="Rohde M."/>
            <person name="Galperin M.Y."/>
            <person name="Jogler C."/>
        </authorList>
    </citation>
    <scope>NUCLEOTIDE SEQUENCE [LARGE SCALE GENOMIC DNA]</scope>
    <source>
        <strain evidence="2 3">Pla144</strain>
    </source>
</reference>
<organism evidence="2 3">
    <name type="scientific">Bythopirellula polymerisocia</name>
    <dbReference type="NCBI Taxonomy" id="2528003"/>
    <lineage>
        <taxon>Bacteria</taxon>
        <taxon>Pseudomonadati</taxon>
        <taxon>Planctomycetota</taxon>
        <taxon>Planctomycetia</taxon>
        <taxon>Pirellulales</taxon>
        <taxon>Lacipirellulaceae</taxon>
        <taxon>Bythopirellula</taxon>
    </lineage>
</organism>
<dbReference type="RefSeq" id="WP_146451005.1">
    <property type="nucleotide sequence ID" value="NZ_SJPS01000003.1"/>
</dbReference>
<dbReference type="Proteomes" id="UP000318437">
    <property type="component" value="Unassembled WGS sequence"/>
</dbReference>
<keyword evidence="1" id="KW-1133">Transmembrane helix</keyword>
<comment type="caution">
    <text evidence="2">The sequence shown here is derived from an EMBL/GenBank/DDBJ whole genome shotgun (WGS) entry which is preliminary data.</text>
</comment>
<evidence type="ECO:0000256" key="1">
    <source>
        <dbReference type="SAM" id="Phobius"/>
    </source>
</evidence>
<dbReference type="Pfam" id="PF04298">
    <property type="entry name" value="Zn_peptidase_2"/>
    <property type="match status" value="1"/>
</dbReference>
<keyword evidence="1" id="KW-0812">Transmembrane</keyword>
<protein>
    <submittedName>
        <fullName evidence="2">Putative neutral zinc metallopeptidase</fullName>
    </submittedName>
</protein>
<evidence type="ECO:0000313" key="2">
    <source>
        <dbReference type="EMBL" id="TWU27854.1"/>
    </source>
</evidence>
<dbReference type="PANTHER" id="PTHR36434">
    <property type="entry name" value="MEMBRANE PROTEASE YUGP-RELATED"/>
    <property type="match status" value="1"/>
</dbReference>
<dbReference type="EMBL" id="SJPS01000003">
    <property type="protein sequence ID" value="TWU27854.1"/>
    <property type="molecule type" value="Genomic_DNA"/>
</dbReference>
<name>A0A5C6CVZ1_9BACT</name>
<feature type="transmembrane region" description="Helical" evidence="1">
    <location>
        <begin position="145"/>
        <end position="165"/>
    </location>
</feature>
<proteinExistence type="predicted"/>
<accession>A0A5C6CVZ1</accession>
<dbReference type="OrthoDB" id="9784298at2"/>
<evidence type="ECO:0000313" key="3">
    <source>
        <dbReference type="Proteomes" id="UP000318437"/>
    </source>
</evidence>
<dbReference type="AlphaFoldDB" id="A0A5C6CVZ1"/>
<keyword evidence="3" id="KW-1185">Reference proteome</keyword>